<dbReference type="InterPro" id="IPR029026">
    <property type="entry name" value="tRNA_m1G_MTases_N"/>
</dbReference>
<evidence type="ECO:0000256" key="1">
    <source>
        <dbReference type="ARBA" id="ARBA00022603"/>
    </source>
</evidence>
<accession>N1PX66</accession>
<dbReference type="PANTHER" id="PTHR12029:SF11">
    <property type="entry name" value="METHYLTRANSFERASE TARBP1-RELATED"/>
    <property type="match status" value="1"/>
</dbReference>
<evidence type="ECO:0000313" key="5">
    <source>
        <dbReference type="Proteomes" id="UP000016933"/>
    </source>
</evidence>
<dbReference type="PANTHER" id="PTHR12029">
    <property type="entry name" value="RNA METHYLTRANSFERASE"/>
    <property type="match status" value="1"/>
</dbReference>
<evidence type="ECO:0000256" key="2">
    <source>
        <dbReference type="ARBA" id="ARBA00022679"/>
    </source>
</evidence>
<evidence type="ECO:0000259" key="3">
    <source>
        <dbReference type="Pfam" id="PF00588"/>
    </source>
</evidence>
<dbReference type="HOGENOM" id="CLU_005519_0_0_1"/>
<dbReference type="InterPro" id="IPR045330">
    <property type="entry name" value="TRM3/TARBP1"/>
</dbReference>
<keyword evidence="2" id="KW-0808">Transferase</keyword>
<dbReference type="Gene3D" id="3.40.1280.10">
    <property type="match status" value="1"/>
</dbReference>
<protein>
    <recommendedName>
        <fullName evidence="3">tRNA/rRNA methyltransferase SpoU type domain-containing protein</fullName>
    </recommendedName>
</protein>
<dbReference type="EMBL" id="KB446536">
    <property type="protein sequence ID" value="EME48017.1"/>
    <property type="molecule type" value="Genomic_DNA"/>
</dbReference>
<reference evidence="5" key="1">
    <citation type="journal article" date="2012" name="PLoS Genet.">
        <title>The genomes of the fungal plant pathogens Cladosporium fulvum and Dothistroma septosporum reveal adaptation to different hosts and lifestyles but also signatures of common ancestry.</title>
        <authorList>
            <person name="de Wit P.J.G.M."/>
            <person name="van der Burgt A."/>
            <person name="Oekmen B."/>
            <person name="Stergiopoulos I."/>
            <person name="Abd-Elsalam K.A."/>
            <person name="Aerts A.L."/>
            <person name="Bahkali A.H."/>
            <person name="Beenen H.G."/>
            <person name="Chettri P."/>
            <person name="Cox M.P."/>
            <person name="Datema E."/>
            <person name="de Vries R.P."/>
            <person name="Dhillon B."/>
            <person name="Ganley A.R."/>
            <person name="Griffiths S.A."/>
            <person name="Guo Y."/>
            <person name="Hamelin R.C."/>
            <person name="Henrissat B."/>
            <person name="Kabir M.S."/>
            <person name="Jashni M.K."/>
            <person name="Kema G."/>
            <person name="Klaubauf S."/>
            <person name="Lapidus A."/>
            <person name="Levasseur A."/>
            <person name="Lindquist E."/>
            <person name="Mehrabi R."/>
            <person name="Ohm R.A."/>
            <person name="Owen T.J."/>
            <person name="Salamov A."/>
            <person name="Schwelm A."/>
            <person name="Schijlen E."/>
            <person name="Sun H."/>
            <person name="van den Burg H.A."/>
            <person name="van Ham R.C.H.J."/>
            <person name="Zhang S."/>
            <person name="Goodwin S.B."/>
            <person name="Grigoriev I.V."/>
            <person name="Collemare J."/>
            <person name="Bradshaw R.E."/>
        </authorList>
    </citation>
    <scope>NUCLEOTIDE SEQUENCE [LARGE SCALE GENOMIC DNA]</scope>
    <source>
        <strain evidence="5">NZE10 / CBS 128990</strain>
    </source>
</reference>
<evidence type="ECO:0000313" key="4">
    <source>
        <dbReference type="EMBL" id="EME48017.1"/>
    </source>
</evidence>
<dbReference type="STRING" id="675120.N1PX66"/>
<dbReference type="InterPro" id="IPR001537">
    <property type="entry name" value="SpoU_MeTrfase"/>
</dbReference>
<dbReference type="GO" id="GO:0030488">
    <property type="term" value="P:tRNA methylation"/>
    <property type="evidence" value="ECO:0007669"/>
    <property type="project" value="InterPro"/>
</dbReference>
<name>N1PX66_DOTSN</name>
<dbReference type="SUPFAM" id="SSF75217">
    <property type="entry name" value="alpha/beta knot"/>
    <property type="match status" value="1"/>
</dbReference>
<dbReference type="Pfam" id="PF00588">
    <property type="entry name" value="SpoU_methylase"/>
    <property type="match status" value="1"/>
</dbReference>
<keyword evidence="5" id="KW-1185">Reference proteome</keyword>
<dbReference type="AlphaFoldDB" id="N1PX66"/>
<dbReference type="GO" id="GO:0016423">
    <property type="term" value="F:tRNA (guanine) methyltransferase activity"/>
    <property type="evidence" value="ECO:0007669"/>
    <property type="project" value="InterPro"/>
</dbReference>
<keyword evidence="1" id="KW-0489">Methyltransferase</keyword>
<sequence length="1235" mass="136757">MPALRSSTARLLLERVKDDQRSPLVRQVAASLDAESGRADVELAATLLSLHSDDAADSVLLSHLQRLIDRGQHDQVAAVCMHHPLLLQDVRSRSIDDVHGIVAEIRGPRNKCIAVSTCAPDGNNQTRGVSETSDESMVASVGRVAQKLGFLNRLGLTGLSNLEFRSLLESCCLLVGATDKKVYSAAHETISSLLGSFKGLSKDEQRRLWDCVRSLVQFSDVAYKTIGFLLWLSWVLSNPEIHTTILADQRYWHSIVDGLGRGDSERRKASLQILKVSVAACVQDPALTSIITSDSKTVPADMFTAPAAVADQYARFSNVFETIVLGRYLNQVIECEADLDFLASSQSLVRPVWLYTLLTCAFNPKLQESNRRYIGTWVMTSKPRIDDIDVYLKFFRQAFLPWVTGGHMFTSTLQRAGDHGCCEHGDRLARYIAELLGSTPAVADGVVGAILDSVLSRQANNFAYATAYLVEGIRQAYIASDSLILSSSQLDSIARIPSWAGLPEVSRDYIVATSWNLSHLYVQRNGELHASETVSLSARKWQELLERSVQLPLQASAHIHGNIASMALEQSNRDKNESKAIRKVLTTVAELEGADKPIDALQLREAVEEVFESADYLEYPLSLLTVLPMLVPHRRLVKVALVESASNSDLDIVLTEKVSSLLELAQKRAYLLAPIITAVRAVALQIPESATILKLEQAVVGLAEHPPGLTIDARLEDAIIPLLQGLDAKMSRFDYRFYFGRRESHGFAALLDLMSRIGAVDQRLVRHVVDTVLQRWTAQKIPAPSVSSWKTTLQLQVLLLGLEQYLPQVDHEEAKVVVKDLYHNLSVEPLPRYRYLLEWMIARAYIHHPALQSGIFDELRTRDHHSNPKFLASLMKLGVTLAKIEGSTEAFALDLVALFVPMAASSKVVIRHEAQWSVPNLMDLARERNWTSIISNTALTELDDFIRSLERFGDPPIERQIDKLDPIKDHTFTHLVEGSWHELDHVEQRQTSREDFVALYAKDLASLPPSCMPLGEAMPLHQTVNTQATEPKFPKSNNDKVSQNITAITNALDSTSLSTTALQTKGAAYLSSTRTRHNDLLVIASLVDNPYNLGGLSRASEIFGAGTLYIPTTQILSHKDFTSTSVSSHLHFPILPLPAQDLAAFLAKKRRKEGYKVVGIEQTDRSVILGDKECVLPEKCILVLGSERAGIPAVVLGECDVLVEIRQRGITRSLNVQTAAGIVLNEYARQHAIKR</sequence>
<dbReference type="OrthoDB" id="241340at2759"/>
<reference evidence="4 5" key="2">
    <citation type="journal article" date="2012" name="PLoS Pathog.">
        <title>Diverse lifestyles and strategies of plant pathogenesis encoded in the genomes of eighteen Dothideomycetes fungi.</title>
        <authorList>
            <person name="Ohm R.A."/>
            <person name="Feau N."/>
            <person name="Henrissat B."/>
            <person name="Schoch C.L."/>
            <person name="Horwitz B.A."/>
            <person name="Barry K.W."/>
            <person name="Condon B.J."/>
            <person name="Copeland A.C."/>
            <person name="Dhillon B."/>
            <person name="Glaser F."/>
            <person name="Hesse C.N."/>
            <person name="Kosti I."/>
            <person name="LaButti K."/>
            <person name="Lindquist E.A."/>
            <person name="Lucas S."/>
            <person name="Salamov A.A."/>
            <person name="Bradshaw R.E."/>
            <person name="Ciuffetti L."/>
            <person name="Hamelin R.C."/>
            <person name="Kema G.H.J."/>
            <person name="Lawrence C."/>
            <person name="Scott J.A."/>
            <person name="Spatafora J.W."/>
            <person name="Turgeon B.G."/>
            <person name="de Wit P.J.G.M."/>
            <person name="Zhong S."/>
            <person name="Goodwin S.B."/>
            <person name="Grigoriev I.V."/>
        </authorList>
    </citation>
    <scope>NUCLEOTIDE SEQUENCE [LARGE SCALE GENOMIC DNA]</scope>
    <source>
        <strain evidence="5">NZE10 / CBS 128990</strain>
    </source>
</reference>
<dbReference type="eggNOG" id="KOG0839">
    <property type="taxonomic scope" value="Eukaryota"/>
</dbReference>
<dbReference type="OMA" id="YCLGIIR"/>
<organism evidence="4 5">
    <name type="scientific">Dothistroma septosporum (strain NZE10 / CBS 128990)</name>
    <name type="common">Red band needle blight fungus</name>
    <name type="synonym">Mycosphaerella pini</name>
    <dbReference type="NCBI Taxonomy" id="675120"/>
    <lineage>
        <taxon>Eukaryota</taxon>
        <taxon>Fungi</taxon>
        <taxon>Dikarya</taxon>
        <taxon>Ascomycota</taxon>
        <taxon>Pezizomycotina</taxon>
        <taxon>Dothideomycetes</taxon>
        <taxon>Dothideomycetidae</taxon>
        <taxon>Mycosphaerellales</taxon>
        <taxon>Mycosphaerellaceae</taxon>
        <taxon>Dothistroma</taxon>
    </lineage>
</organism>
<dbReference type="CDD" id="cd18091">
    <property type="entry name" value="SpoU-like_TRM3-like"/>
    <property type="match status" value="1"/>
</dbReference>
<dbReference type="GO" id="GO:0003723">
    <property type="term" value="F:RNA binding"/>
    <property type="evidence" value="ECO:0007669"/>
    <property type="project" value="InterPro"/>
</dbReference>
<proteinExistence type="predicted"/>
<dbReference type="Proteomes" id="UP000016933">
    <property type="component" value="Unassembled WGS sequence"/>
</dbReference>
<feature type="domain" description="tRNA/rRNA methyltransferase SpoU type" evidence="3">
    <location>
        <begin position="1080"/>
        <end position="1224"/>
    </location>
</feature>
<dbReference type="InterPro" id="IPR029028">
    <property type="entry name" value="Alpha/beta_knot_MTases"/>
</dbReference>
<gene>
    <name evidence="4" type="ORF">DOTSEDRAFT_167525</name>
</gene>
<dbReference type="InterPro" id="IPR044748">
    <property type="entry name" value="Trm3/TARBP1_C"/>
</dbReference>